<evidence type="ECO:0000256" key="3">
    <source>
        <dbReference type="ARBA" id="ARBA00012211"/>
    </source>
</evidence>
<dbReference type="GO" id="GO:0005524">
    <property type="term" value="F:ATP binding"/>
    <property type="evidence" value="ECO:0007669"/>
    <property type="project" value="UniProtKB-UniRule"/>
</dbReference>
<evidence type="ECO:0000259" key="17">
    <source>
        <dbReference type="Pfam" id="PF08245"/>
    </source>
</evidence>
<feature type="binding site" evidence="14">
    <location>
        <begin position="125"/>
        <end position="131"/>
    </location>
    <ligand>
        <name>ATP</name>
        <dbReference type="ChEBI" id="CHEBI:30616"/>
    </ligand>
</feature>
<dbReference type="GO" id="GO:0071555">
    <property type="term" value="P:cell wall organization"/>
    <property type="evidence" value="ECO:0007669"/>
    <property type="project" value="UniProtKB-KW"/>
</dbReference>
<dbReference type="AlphaFoldDB" id="A0A9X2D932"/>
<dbReference type="HAMAP" id="MF_00046">
    <property type="entry name" value="MurC"/>
    <property type="match status" value="1"/>
</dbReference>
<dbReference type="GO" id="GO:0051301">
    <property type="term" value="P:cell division"/>
    <property type="evidence" value="ECO:0007669"/>
    <property type="project" value="UniProtKB-KW"/>
</dbReference>
<comment type="similarity">
    <text evidence="14">Belongs to the MurCDEF family.</text>
</comment>
<comment type="catalytic activity">
    <reaction evidence="13 14">
        <text>UDP-N-acetyl-alpha-D-muramate + L-alanine + ATP = UDP-N-acetyl-alpha-D-muramoyl-L-alanine + ADP + phosphate + H(+)</text>
        <dbReference type="Rhea" id="RHEA:23372"/>
        <dbReference type="ChEBI" id="CHEBI:15378"/>
        <dbReference type="ChEBI" id="CHEBI:30616"/>
        <dbReference type="ChEBI" id="CHEBI:43474"/>
        <dbReference type="ChEBI" id="CHEBI:57972"/>
        <dbReference type="ChEBI" id="CHEBI:70757"/>
        <dbReference type="ChEBI" id="CHEBI:83898"/>
        <dbReference type="ChEBI" id="CHEBI:456216"/>
        <dbReference type="EC" id="6.3.2.8"/>
    </reaction>
</comment>
<evidence type="ECO:0000256" key="10">
    <source>
        <dbReference type="ARBA" id="ARBA00022984"/>
    </source>
</evidence>
<dbReference type="SUPFAM" id="SSF53244">
    <property type="entry name" value="MurD-like peptide ligases, peptide-binding domain"/>
    <property type="match status" value="1"/>
</dbReference>
<keyword evidence="7 14" id="KW-0547">Nucleotide-binding</keyword>
<accession>A0A9X2D932</accession>
<gene>
    <name evidence="14 18" type="primary">murC</name>
    <name evidence="18" type="ORF">M8330_15080</name>
</gene>
<comment type="function">
    <text evidence="14">Cell wall formation.</text>
</comment>
<evidence type="ECO:0000256" key="7">
    <source>
        <dbReference type="ARBA" id="ARBA00022741"/>
    </source>
</evidence>
<dbReference type="Pfam" id="PF01225">
    <property type="entry name" value="Mur_ligase"/>
    <property type="match status" value="1"/>
</dbReference>
<keyword evidence="11 14" id="KW-0131">Cell cycle</keyword>
<feature type="domain" description="Mur ligase N-terminal catalytic" evidence="15">
    <location>
        <begin position="18"/>
        <end position="118"/>
    </location>
</feature>
<dbReference type="PANTHER" id="PTHR43445">
    <property type="entry name" value="UDP-N-ACETYLMURAMATE--L-ALANINE LIGASE-RELATED"/>
    <property type="match status" value="1"/>
</dbReference>
<dbReference type="GO" id="GO:0009252">
    <property type="term" value="P:peptidoglycan biosynthetic process"/>
    <property type="evidence" value="ECO:0007669"/>
    <property type="project" value="UniProtKB-UniRule"/>
</dbReference>
<dbReference type="Gene3D" id="3.40.50.720">
    <property type="entry name" value="NAD(P)-binding Rossmann-like Domain"/>
    <property type="match status" value="1"/>
</dbReference>
<dbReference type="InterPro" id="IPR000713">
    <property type="entry name" value="Mur_ligase_N"/>
</dbReference>
<sequence>MRLPVPEQILPAAELGRVHFVGIGGAGLSAIARIMAQQGVSVTGSDDNDTAFLPALRELGVTCNLGYDAAHLGDLGPGDSVVVTTAAREDNPEVAEARARGLRLLPRSAGLAAVMADRRVLAVAGTHGKTTTTSLLTSALLAADADPTYAVGGVLTATGRNADAGASDLFVAEADESDGAFLVYSPWAAVVTNVEADHLDTWGTEEAYRAAFAEFVGRLHPEGLLLTCTDDPGAAALADVARERGLAVTGFGTGEDADLRAVDVALVGSTSSFTAVLDGEELGRVTLRIPGRHYVLDALGALGAGLRLGLPFAALAAGLESFTGTGRRMERKGEAAGIAVYDSYAHQPTEIAGDLEAARSLAGEGNVVVAYQPHLVSRTRIFGTAMGRALGAADQVVVTDVYVAREDPDPEVTGALVAEAVPLAPHRVALVPDLADVAAELVRRARPGDVVLTLGAGTITGVGPQVLEILDPGRAGAGEG</sequence>
<evidence type="ECO:0000313" key="19">
    <source>
        <dbReference type="Proteomes" id="UP001139485"/>
    </source>
</evidence>
<dbReference type="InterPro" id="IPR013221">
    <property type="entry name" value="Mur_ligase_cen"/>
</dbReference>
<evidence type="ECO:0000256" key="5">
    <source>
        <dbReference type="ARBA" id="ARBA00022598"/>
    </source>
</evidence>
<dbReference type="Pfam" id="PF08245">
    <property type="entry name" value="Mur_ligase_M"/>
    <property type="match status" value="1"/>
</dbReference>
<dbReference type="Gene3D" id="3.90.190.20">
    <property type="entry name" value="Mur ligase, C-terminal domain"/>
    <property type="match status" value="1"/>
</dbReference>
<name>A0A9X2D932_9ACTN</name>
<proteinExistence type="inferred from homology"/>
<evidence type="ECO:0000256" key="12">
    <source>
        <dbReference type="ARBA" id="ARBA00023316"/>
    </source>
</evidence>
<comment type="caution">
    <text evidence="18">The sequence shown here is derived from an EMBL/GenBank/DDBJ whole genome shotgun (WGS) entry which is preliminary data.</text>
</comment>
<feature type="domain" description="Mur ligase C-terminal" evidence="16">
    <location>
        <begin position="327"/>
        <end position="457"/>
    </location>
</feature>
<dbReference type="SUPFAM" id="SSF53623">
    <property type="entry name" value="MurD-like peptide ligases, catalytic domain"/>
    <property type="match status" value="1"/>
</dbReference>
<keyword evidence="19" id="KW-1185">Reference proteome</keyword>
<keyword evidence="9 14" id="KW-0133">Cell shape</keyword>
<keyword evidence="12 14" id="KW-0961">Cell wall biogenesis/degradation</keyword>
<keyword evidence="10 14" id="KW-0573">Peptidoglycan synthesis</keyword>
<dbReference type="InterPro" id="IPR036615">
    <property type="entry name" value="Mur_ligase_C_dom_sf"/>
</dbReference>
<evidence type="ECO:0000256" key="6">
    <source>
        <dbReference type="ARBA" id="ARBA00022618"/>
    </source>
</evidence>
<dbReference type="Pfam" id="PF02875">
    <property type="entry name" value="Mur_ligase_C"/>
    <property type="match status" value="1"/>
</dbReference>
<dbReference type="InterPro" id="IPR036565">
    <property type="entry name" value="Mur-like_cat_sf"/>
</dbReference>
<evidence type="ECO:0000256" key="2">
    <source>
        <dbReference type="ARBA" id="ARBA00004752"/>
    </source>
</evidence>
<evidence type="ECO:0000256" key="4">
    <source>
        <dbReference type="ARBA" id="ARBA00022490"/>
    </source>
</evidence>
<evidence type="ECO:0000256" key="8">
    <source>
        <dbReference type="ARBA" id="ARBA00022840"/>
    </source>
</evidence>
<evidence type="ECO:0000259" key="15">
    <source>
        <dbReference type="Pfam" id="PF01225"/>
    </source>
</evidence>
<comment type="pathway">
    <text evidence="2 14">Cell wall biogenesis; peptidoglycan biosynthesis.</text>
</comment>
<evidence type="ECO:0000259" key="16">
    <source>
        <dbReference type="Pfam" id="PF02875"/>
    </source>
</evidence>
<keyword evidence="5 14" id="KW-0436">Ligase</keyword>
<dbReference type="GO" id="GO:0008763">
    <property type="term" value="F:UDP-N-acetylmuramate-L-alanine ligase activity"/>
    <property type="evidence" value="ECO:0007669"/>
    <property type="project" value="UniProtKB-UniRule"/>
</dbReference>
<keyword evidence="8 14" id="KW-0067">ATP-binding</keyword>
<dbReference type="InterPro" id="IPR004101">
    <property type="entry name" value="Mur_ligase_C"/>
</dbReference>
<evidence type="ECO:0000313" key="18">
    <source>
        <dbReference type="EMBL" id="MCM0621615.1"/>
    </source>
</evidence>
<dbReference type="Proteomes" id="UP001139485">
    <property type="component" value="Unassembled WGS sequence"/>
</dbReference>
<dbReference type="GO" id="GO:0008360">
    <property type="term" value="P:regulation of cell shape"/>
    <property type="evidence" value="ECO:0007669"/>
    <property type="project" value="UniProtKB-KW"/>
</dbReference>
<dbReference type="NCBIfam" id="TIGR01082">
    <property type="entry name" value="murC"/>
    <property type="match status" value="1"/>
</dbReference>
<comment type="subcellular location">
    <subcellularLocation>
        <location evidence="1 14">Cytoplasm</location>
    </subcellularLocation>
</comment>
<dbReference type="RefSeq" id="WP_250827997.1">
    <property type="nucleotide sequence ID" value="NZ_JAMOIL010000021.1"/>
</dbReference>
<organism evidence="18 19">
    <name type="scientific">Nocardioides bruguierae</name>
    <dbReference type="NCBI Taxonomy" id="2945102"/>
    <lineage>
        <taxon>Bacteria</taxon>
        <taxon>Bacillati</taxon>
        <taxon>Actinomycetota</taxon>
        <taxon>Actinomycetes</taxon>
        <taxon>Propionibacteriales</taxon>
        <taxon>Nocardioidaceae</taxon>
        <taxon>Nocardioides</taxon>
    </lineage>
</organism>
<evidence type="ECO:0000256" key="14">
    <source>
        <dbReference type="HAMAP-Rule" id="MF_00046"/>
    </source>
</evidence>
<dbReference type="GO" id="GO:0005737">
    <property type="term" value="C:cytoplasm"/>
    <property type="evidence" value="ECO:0007669"/>
    <property type="project" value="UniProtKB-SubCell"/>
</dbReference>
<dbReference type="PANTHER" id="PTHR43445:SF3">
    <property type="entry name" value="UDP-N-ACETYLMURAMATE--L-ALANINE LIGASE"/>
    <property type="match status" value="1"/>
</dbReference>
<dbReference type="SUPFAM" id="SSF51984">
    <property type="entry name" value="MurCD N-terminal domain"/>
    <property type="match status" value="1"/>
</dbReference>
<dbReference type="InterPro" id="IPR050061">
    <property type="entry name" value="MurCDEF_pg_biosynth"/>
</dbReference>
<evidence type="ECO:0000256" key="11">
    <source>
        <dbReference type="ARBA" id="ARBA00023306"/>
    </source>
</evidence>
<keyword evidence="6 14" id="KW-0132">Cell division</keyword>
<evidence type="ECO:0000256" key="1">
    <source>
        <dbReference type="ARBA" id="ARBA00004496"/>
    </source>
</evidence>
<protein>
    <recommendedName>
        <fullName evidence="3 14">UDP-N-acetylmuramate--L-alanine ligase</fullName>
        <ecNumber evidence="3 14">6.3.2.8</ecNumber>
    </recommendedName>
    <alternativeName>
        <fullName evidence="14">UDP-N-acetylmuramoyl-L-alanine synthetase</fullName>
    </alternativeName>
</protein>
<evidence type="ECO:0000256" key="9">
    <source>
        <dbReference type="ARBA" id="ARBA00022960"/>
    </source>
</evidence>
<dbReference type="EC" id="6.3.2.8" evidence="3 14"/>
<keyword evidence="4 14" id="KW-0963">Cytoplasm</keyword>
<dbReference type="EMBL" id="JAMOIL010000021">
    <property type="protein sequence ID" value="MCM0621615.1"/>
    <property type="molecule type" value="Genomic_DNA"/>
</dbReference>
<feature type="domain" description="Mur ligase central" evidence="17">
    <location>
        <begin position="123"/>
        <end position="304"/>
    </location>
</feature>
<evidence type="ECO:0000256" key="13">
    <source>
        <dbReference type="ARBA" id="ARBA00047833"/>
    </source>
</evidence>
<dbReference type="Gene3D" id="3.40.1190.10">
    <property type="entry name" value="Mur-like, catalytic domain"/>
    <property type="match status" value="1"/>
</dbReference>
<dbReference type="InterPro" id="IPR005758">
    <property type="entry name" value="UDP-N-AcMur_Ala_ligase_MurC"/>
</dbReference>
<reference evidence="18" key="1">
    <citation type="submission" date="2022-05" db="EMBL/GenBank/DDBJ databases">
        <authorList>
            <person name="Tuo L."/>
        </authorList>
    </citation>
    <scope>NUCLEOTIDE SEQUENCE</scope>
    <source>
        <strain evidence="18">BSK12Z-4</strain>
    </source>
</reference>